<name>A0A369W8X0_9HYPH</name>
<dbReference type="Pfam" id="PF03009">
    <property type="entry name" value="GDPD"/>
    <property type="match status" value="1"/>
</dbReference>
<dbReference type="SUPFAM" id="SSF51695">
    <property type="entry name" value="PLC-like phosphodiesterases"/>
    <property type="match status" value="1"/>
</dbReference>
<dbReference type="RefSeq" id="WP_114644962.1">
    <property type="nucleotide sequence ID" value="NZ_QQNH01000004.1"/>
</dbReference>
<dbReference type="PANTHER" id="PTHR46211">
    <property type="entry name" value="GLYCEROPHOSPHORYL DIESTER PHOSPHODIESTERASE"/>
    <property type="match status" value="1"/>
</dbReference>
<dbReference type="GO" id="GO:0008081">
    <property type="term" value="F:phosphoric diester hydrolase activity"/>
    <property type="evidence" value="ECO:0007669"/>
    <property type="project" value="InterPro"/>
</dbReference>
<protein>
    <submittedName>
        <fullName evidence="2">Glycerophosphodiester phosphodiesterase</fullName>
    </submittedName>
</protein>
<dbReference type="InterPro" id="IPR017946">
    <property type="entry name" value="PLC-like_Pdiesterase_TIM-brl"/>
</dbReference>
<evidence type="ECO:0000313" key="3">
    <source>
        <dbReference type="Proteomes" id="UP000253759"/>
    </source>
</evidence>
<dbReference type="PANTHER" id="PTHR46211:SF1">
    <property type="entry name" value="GLYCEROPHOSPHODIESTER PHOSPHODIESTERASE, CYTOPLASMIC"/>
    <property type="match status" value="1"/>
</dbReference>
<dbReference type="Proteomes" id="UP000253759">
    <property type="component" value="Unassembled WGS sequence"/>
</dbReference>
<dbReference type="OrthoDB" id="384721at2"/>
<evidence type="ECO:0000313" key="2">
    <source>
        <dbReference type="EMBL" id="RDE09800.1"/>
    </source>
</evidence>
<keyword evidence="3" id="KW-1185">Reference proteome</keyword>
<dbReference type="EMBL" id="QQNH01000004">
    <property type="protein sequence ID" value="RDE09800.1"/>
    <property type="molecule type" value="Genomic_DNA"/>
</dbReference>
<gene>
    <name evidence="2" type="ORF">DVH29_04475</name>
</gene>
<reference evidence="3" key="1">
    <citation type="submission" date="2018-07" db="EMBL/GenBank/DDBJ databases">
        <authorList>
            <person name="Liu B.-T."/>
            <person name="Du Z."/>
        </authorList>
    </citation>
    <scope>NUCLEOTIDE SEQUENCE [LARGE SCALE GENOMIC DNA]</scope>
    <source>
        <strain evidence="3">XYN52</strain>
    </source>
</reference>
<comment type="caution">
    <text evidence="2">The sequence shown here is derived from an EMBL/GenBank/DDBJ whole genome shotgun (WGS) entry which is preliminary data.</text>
</comment>
<feature type="domain" description="GP-PDE" evidence="1">
    <location>
        <begin position="7"/>
        <end position="250"/>
    </location>
</feature>
<organism evidence="2 3">
    <name type="scientific">Pelagibacterium lacus</name>
    <dbReference type="NCBI Taxonomy" id="2282655"/>
    <lineage>
        <taxon>Bacteria</taxon>
        <taxon>Pseudomonadati</taxon>
        <taxon>Pseudomonadota</taxon>
        <taxon>Alphaproteobacteria</taxon>
        <taxon>Hyphomicrobiales</taxon>
        <taxon>Devosiaceae</taxon>
        <taxon>Pelagibacterium</taxon>
    </lineage>
</organism>
<dbReference type="PROSITE" id="PS51704">
    <property type="entry name" value="GP_PDE"/>
    <property type="match status" value="1"/>
</dbReference>
<dbReference type="AlphaFoldDB" id="A0A369W8X0"/>
<dbReference type="InterPro" id="IPR030395">
    <property type="entry name" value="GP_PDE_dom"/>
</dbReference>
<evidence type="ECO:0000259" key="1">
    <source>
        <dbReference type="PROSITE" id="PS51704"/>
    </source>
</evidence>
<sequence length="250" mass="27237">MTDPVFDTPIAHRGLHDAANGVIENSRSAFEAAINRGFAIECDLQLTADGEAVVFHDGDMARLTGQAGRVRETPAAEICALPLTGSAAGDTPLRFSELLAGVAGQVPLVVEIKQQDFPYDTRELTEKALADIADYSGPLAFKSFDPLALSTLHKAGFKGPLGIVTFDYRSHADHLSGLQRFLLRTTLHKAVSHFTFISCEQTHLSHPIVRLRRALGMKVMSWTIRTADTAATARRHADQIVFEGFDPDLE</sequence>
<accession>A0A369W8X0</accession>
<dbReference type="GO" id="GO:0006629">
    <property type="term" value="P:lipid metabolic process"/>
    <property type="evidence" value="ECO:0007669"/>
    <property type="project" value="InterPro"/>
</dbReference>
<dbReference type="Gene3D" id="3.20.20.190">
    <property type="entry name" value="Phosphatidylinositol (PI) phosphodiesterase"/>
    <property type="match status" value="1"/>
</dbReference>
<proteinExistence type="predicted"/>